<dbReference type="SMART" id="SM00248">
    <property type="entry name" value="ANK"/>
    <property type="match status" value="4"/>
</dbReference>
<dbReference type="AlphaFoldDB" id="A0AA36I2S0"/>
<protein>
    <recommendedName>
        <fullName evidence="4">Pseudouridine synthase RsuA/RluA-like domain-containing protein</fullName>
    </recommendedName>
</protein>
<dbReference type="InterPro" id="IPR020103">
    <property type="entry name" value="PsdUridine_synth_cat_dom_sf"/>
</dbReference>
<dbReference type="Gene3D" id="1.25.40.20">
    <property type="entry name" value="Ankyrin repeat-containing domain"/>
    <property type="match status" value="2"/>
</dbReference>
<dbReference type="SUPFAM" id="SSF48403">
    <property type="entry name" value="Ankyrin repeat"/>
    <property type="match status" value="1"/>
</dbReference>
<reference evidence="5" key="1">
    <citation type="submission" date="2023-08" db="EMBL/GenBank/DDBJ databases">
        <authorList>
            <person name="Chen Y."/>
            <person name="Shah S."/>
            <person name="Dougan E. K."/>
            <person name="Thang M."/>
            <person name="Chan C."/>
        </authorList>
    </citation>
    <scope>NUCLEOTIDE SEQUENCE</scope>
</reference>
<feature type="region of interest" description="Disordered" evidence="3">
    <location>
        <begin position="1250"/>
        <end position="1276"/>
    </location>
</feature>
<dbReference type="InterPro" id="IPR002885">
    <property type="entry name" value="PPR_rpt"/>
</dbReference>
<dbReference type="Pfam" id="PF12796">
    <property type="entry name" value="Ank_2"/>
    <property type="match status" value="2"/>
</dbReference>
<dbReference type="EMBL" id="CAUJNA010000669">
    <property type="protein sequence ID" value="CAJ1379962.1"/>
    <property type="molecule type" value="Genomic_DNA"/>
</dbReference>
<dbReference type="SUPFAM" id="SSF55120">
    <property type="entry name" value="Pseudouridine synthase"/>
    <property type="match status" value="1"/>
</dbReference>
<dbReference type="Pfam" id="PF00849">
    <property type="entry name" value="PseudoU_synth_2"/>
    <property type="match status" value="1"/>
</dbReference>
<dbReference type="GO" id="GO:0003723">
    <property type="term" value="F:RNA binding"/>
    <property type="evidence" value="ECO:0007669"/>
    <property type="project" value="InterPro"/>
</dbReference>
<keyword evidence="2" id="KW-0040">ANK repeat</keyword>
<feature type="repeat" description="ANK" evidence="2">
    <location>
        <begin position="1162"/>
        <end position="1194"/>
    </location>
</feature>
<dbReference type="GO" id="GO:0001522">
    <property type="term" value="P:pseudouridine synthesis"/>
    <property type="evidence" value="ECO:0007669"/>
    <property type="project" value="InterPro"/>
</dbReference>
<evidence type="ECO:0000256" key="3">
    <source>
        <dbReference type="SAM" id="MobiDB-lite"/>
    </source>
</evidence>
<dbReference type="Gene3D" id="3.30.2350.10">
    <property type="entry name" value="Pseudouridine synthase"/>
    <property type="match status" value="1"/>
</dbReference>
<evidence type="ECO:0000313" key="5">
    <source>
        <dbReference type="EMBL" id="CAJ1379962.1"/>
    </source>
</evidence>
<dbReference type="Proteomes" id="UP001178507">
    <property type="component" value="Unassembled WGS sequence"/>
</dbReference>
<feature type="domain" description="Pseudouridine synthase RsuA/RluA-like" evidence="4">
    <location>
        <begin position="785"/>
        <end position="951"/>
    </location>
</feature>
<evidence type="ECO:0000256" key="2">
    <source>
        <dbReference type="PROSITE-ProRule" id="PRU00023"/>
    </source>
</evidence>
<keyword evidence="6" id="KW-1185">Reference proteome</keyword>
<dbReference type="PANTHER" id="PTHR47447">
    <property type="entry name" value="OS03G0856100 PROTEIN"/>
    <property type="match status" value="1"/>
</dbReference>
<name>A0AA36I2S0_9DINO</name>
<dbReference type="InterPro" id="IPR006145">
    <property type="entry name" value="PsdUridine_synth_RsuA/RluA"/>
</dbReference>
<feature type="compositionally biased region" description="Basic and acidic residues" evidence="3">
    <location>
        <begin position="1250"/>
        <end position="1268"/>
    </location>
</feature>
<feature type="repeat" description="ANK" evidence="2">
    <location>
        <begin position="1099"/>
        <end position="1131"/>
    </location>
</feature>
<dbReference type="PANTHER" id="PTHR47447:SF17">
    <property type="entry name" value="OS12G0638900 PROTEIN"/>
    <property type="match status" value="1"/>
</dbReference>
<dbReference type="CDD" id="cd02869">
    <property type="entry name" value="PseudoU_synth_RluA_like"/>
    <property type="match status" value="1"/>
</dbReference>
<dbReference type="PROSITE" id="PS50088">
    <property type="entry name" value="ANK_REPEAT"/>
    <property type="match status" value="2"/>
</dbReference>
<dbReference type="GO" id="GO:0009982">
    <property type="term" value="F:pseudouridine synthase activity"/>
    <property type="evidence" value="ECO:0007669"/>
    <property type="project" value="InterPro"/>
</dbReference>
<evidence type="ECO:0000313" key="6">
    <source>
        <dbReference type="Proteomes" id="UP001178507"/>
    </source>
</evidence>
<comment type="caution">
    <text evidence="5">The sequence shown here is derived from an EMBL/GenBank/DDBJ whole genome shotgun (WGS) entry which is preliminary data.</text>
</comment>
<sequence length="1276" mass="139845">MRTAPQGGSLKELARTAAWREALQRLEPEAVPCTQLMTALLRLGHWQKSLQVFDLLRAAGKCDAVAFNVGISAYVQGGQWQQALALLKEAREHSQADGIGIGAVLAAVDRWPLAMEVLWSLREAELQVEDKLCSAAVSSCSKAKQWRAACAASSGAPRNTEMLWNALISACDRGHRWRTSLLLFRAMQSQFLGSEVSHSAALHASGAGQWQACISLLGEMDGRYDLSIITMNTAMTLYTGAGRWHFSLLLFSNLPLLRLRSDRITWTAAIGAAQSARLWQEAVRRLKAMDADPVALNTALQAVGWAEALRLLRWSYAQGMQRSCLPSCAAMQSCERWPMALLLFQDMAQDLPPDVVARNLALTALGRGQRWEQALDAIVEQDVDIIAYSTVMGICGEWQVALRLFWLLCASRMRLDSLPYMTAISACGSNGQWQLALGVLKEYRTSRLTEVGVFNAAMTACTKAIQWHKAFHLFQDIGASRDKVTWGATHAALEASNRWRLAFHFAHISVAHCQADSFFIASSCEKASEWPQALHLLAPVFRGRLDDSVAWNLAATAGAKVLEWQRGLARLSAESFGLQRLPAYDATLQACARAGKADHAWEVLAASANRPALSFLWALSVLCPAEALVIHKACVEAATAASAAPEAAALFLYATAMLGAQNWHHAAFRAMAVRKIADLDMDQLVMLAGAADANAEFLEAVASQAERLANLMAKTHLEQLAFDRQGLKLLGVLFSCALADCLPRRVFATSLALLRRVGAAKDAVAGEAATQALAMEGVSVDTPHMAVVRKACGWEVYGGHSPRQLADLAKTCWGQRRIFQDLNHRQGWMHRLDVPSSGLLVLAKSYEAFYDLQAQLHAGLVERGYTALCHGWVAQATRRETETGPVGRWRPLRARIFWHGAQRAVSGGRGRASCTWLWLHKHLQHPLGALSSLSLRLSTGRKHQIRSHLAHLGHPVVSDQVYQSAGTWGKDLEFYKSNWLHRHRLSFQDLDARPVEVSWPVPAAMTEMLRKALVVKNQSLPRKDPGVMDLLEAVSDARGLAILGQRSLGEVEDLIAQGANVEASQDLSPVLAQAVQAQQTELVKLLLRQRASAASADAKGVTPLHLATFDGSLDIMKLLIGNRANLESRDCHDQTPFFFVPNRRACMVLGNAKADPNVLNHKGQSPLHLAAHAGLNDAVQWLADNMSTASLNAQDKHGRTAVYCAAHSSLKSTILLLHDKGVDMALRPKKHRGKSQSTAGRLLDDIAKKAERGAWREPREKAEREARSKCAAHCRR</sequence>
<dbReference type="InterPro" id="IPR011990">
    <property type="entry name" value="TPR-like_helical_dom_sf"/>
</dbReference>
<organism evidence="5 6">
    <name type="scientific">Effrenium voratum</name>
    <dbReference type="NCBI Taxonomy" id="2562239"/>
    <lineage>
        <taxon>Eukaryota</taxon>
        <taxon>Sar</taxon>
        <taxon>Alveolata</taxon>
        <taxon>Dinophyceae</taxon>
        <taxon>Suessiales</taxon>
        <taxon>Symbiodiniaceae</taxon>
        <taxon>Effrenium</taxon>
    </lineage>
</organism>
<keyword evidence="1" id="KW-0677">Repeat</keyword>
<accession>A0AA36I2S0</accession>
<evidence type="ECO:0000256" key="1">
    <source>
        <dbReference type="ARBA" id="ARBA00022737"/>
    </source>
</evidence>
<dbReference type="PROSITE" id="PS50297">
    <property type="entry name" value="ANK_REP_REGION"/>
    <property type="match status" value="1"/>
</dbReference>
<dbReference type="SUPFAM" id="SSF48452">
    <property type="entry name" value="TPR-like"/>
    <property type="match status" value="1"/>
</dbReference>
<dbReference type="InterPro" id="IPR036770">
    <property type="entry name" value="Ankyrin_rpt-contain_sf"/>
</dbReference>
<dbReference type="InterPro" id="IPR002110">
    <property type="entry name" value="Ankyrin_rpt"/>
</dbReference>
<gene>
    <name evidence="5" type="ORF">EVOR1521_LOCUS8042</name>
</gene>
<dbReference type="Gene3D" id="1.25.40.10">
    <property type="entry name" value="Tetratricopeptide repeat domain"/>
    <property type="match status" value="3"/>
</dbReference>
<evidence type="ECO:0000259" key="4">
    <source>
        <dbReference type="Pfam" id="PF00849"/>
    </source>
</evidence>
<proteinExistence type="predicted"/>
<dbReference type="Pfam" id="PF01535">
    <property type="entry name" value="PPR"/>
    <property type="match status" value="2"/>
</dbReference>